<reference evidence="1" key="2">
    <citation type="submission" date="2020-11" db="EMBL/GenBank/DDBJ databases">
        <authorList>
            <person name="McCartney M.A."/>
            <person name="Auch B."/>
            <person name="Kono T."/>
            <person name="Mallez S."/>
            <person name="Becker A."/>
            <person name="Gohl D.M."/>
            <person name="Silverstein K.A.T."/>
            <person name="Koren S."/>
            <person name="Bechman K.B."/>
            <person name="Herman A."/>
            <person name="Abrahante J.E."/>
            <person name="Garbe J."/>
        </authorList>
    </citation>
    <scope>NUCLEOTIDE SEQUENCE</scope>
    <source>
        <strain evidence="1">Duluth1</strain>
        <tissue evidence="1">Whole animal</tissue>
    </source>
</reference>
<sequence>MATVFVVVFPNCMVVKLVSSPMDASRTRSEEEGIEIKKEVMKLLGPGRRNDQPNIMIRGLRRSAYLVKSAVDVELQLQRSRKILKTEAPLEQEVPRKLKAYLKRSRVRFLGLKPVLGVFGGYLKNARTVGIDPVTSRSLGGHHIHYATATVCLPVAHLHNRRCSFMKFVRRAEGKELLPNYGFWSNLPGYIKVRNLEQYHPRFGKTGLNAYA</sequence>
<gene>
    <name evidence="1" type="ORF">DPMN_098920</name>
</gene>
<dbReference type="Proteomes" id="UP000828390">
    <property type="component" value="Unassembled WGS sequence"/>
</dbReference>
<dbReference type="AlphaFoldDB" id="A0A9D4R645"/>
<proteinExistence type="predicted"/>
<organism evidence="1 2">
    <name type="scientific">Dreissena polymorpha</name>
    <name type="common">Zebra mussel</name>
    <name type="synonym">Mytilus polymorpha</name>
    <dbReference type="NCBI Taxonomy" id="45954"/>
    <lineage>
        <taxon>Eukaryota</taxon>
        <taxon>Metazoa</taxon>
        <taxon>Spiralia</taxon>
        <taxon>Lophotrochozoa</taxon>
        <taxon>Mollusca</taxon>
        <taxon>Bivalvia</taxon>
        <taxon>Autobranchia</taxon>
        <taxon>Heteroconchia</taxon>
        <taxon>Euheterodonta</taxon>
        <taxon>Imparidentia</taxon>
        <taxon>Neoheterodontei</taxon>
        <taxon>Myida</taxon>
        <taxon>Dreissenoidea</taxon>
        <taxon>Dreissenidae</taxon>
        <taxon>Dreissena</taxon>
    </lineage>
</organism>
<comment type="caution">
    <text evidence="1">The sequence shown here is derived from an EMBL/GenBank/DDBJ whole genome shotgun (WGS) entry which is preliminary data.</text>
</comment>
<keyword evidence="2" id="KW-1185">Reference proteome</keyword>
<name>A0A9D4R645_DREPO</name>
<evidence type="ECO:0000313" key="2">
    <source>
        <dbReference type="Proteomes" id="UP000828390"/>
    </source>
</evidence>
<evidence type="ECO:0000313" key="1">
    <source>
        <dbReference type="EMBL" id="KAH3856334.1"/>
    </source>
</evidence>
<accession>A0A9D4R645</accession>
<reference evidence="1" key="1">
    <citation type="journal article" date="2019" name="bioRxiv">
        <title>The Genome of the Zebra Mussel, Dreissena polymorpha: A Resource for Invasive Species Research.</title>
        <authorList>
            <person name="McCartney M.A."/>
            <person name="Auch B."/>
            <person name="Kono T."/>
            <person name="Mallez S."/>
            <person name="Zhang Y."/>
            <person name="Obille A."/>
            <person name="Becker A."/>
            <person name="Abrahante J.E."/>
            <person name="Garbe J."/>
            <person name="Badalamenti J.P."/>
            <person name="Herman A."/>
            <person name="Mangelson H."/>
            <person name="Liachko I."/>
            <person name="Sullivan S."/>
            <person name="Sone E.D."/>
            <person name="Koren S."/>
            <person name="Silverstein K.A.T."/>
            <person name="Beckman K.B."/>
            <person name="Gohl D.M."/>
        </authorList>
    </citation>
    <scope>NUCLEOTIDE SEQUENCE</scope>
    <source>
        <strain evidence="1">Duluth1</strain>
        <tissue evidence="1">Whole animal</tissue>
    </source>
</reference>
<dbReference type="EMBL" id="JAIWYP010000003">
    <property type="protein sequence ID" value="KAH3856334.1"/>
    <property type="molecule type" value="Genomic_DNA"/>
</dbReference>
<protein>
    <submittedName>
        <fullName evidence="1">Uncharacterized protein</fullName>
    </submittedName>
</protein>